<gene>
    <name evidence="1" type="ORF">FUSO8_01620</name>
</gene>
<dbReference type="AlphaFoldDB" id="A0AB73C5E6"/>
<reference evidence="1 2" key="1">
    <citation type="submission" date="2014-01" db="EMBL/GenBank/DDBJ databases">
        <title>Comparative genomics of Fusobacterium necrophorum wild isolates.</title>
        <authorList>
            <person name="Kittichotirat W."/>
            <person name="Bumgarner R.E."/>
            <person name="Lawrence P."/>
        </authorList>
    </citation>
    <scope>NUCLEOTIDE SEQUENCE [LARGE SCALE GENOMIC DNA]</scope>
    <source>
        <strain evidence="1 2">DJ-2</strain>
    </source>
</reference>
<name>A0AB73C5E6_9FUSO</name>
<dbReference type="Proteomes" id="UP000027058">
    <property type="component" value="Unassembled WGS sequence"/>
</dbReference>
<proteinExistence type="predicted"/>
<protein>
    <submittedName>
        <fullName evidence="1">Uncharacterized protein</fullName>
    </submittedName>
</protein>
<dbReference type="EMBL" id="JAAH01000010">
    <property type="protein sequence ID" value="KDE73401.1"/>
    <property type="molecule type" value="Genomic_DNA"/>
</dbReference>
<accession>A0AB73C5E6</accession>
<dbReference type="RefSeq" id="WP_187073858.1">
    <property type="nucleotide sequence ID" value="NZ_JAAH01000010.1"/>
</dbReference>
<evidence type="ECO:0000313" key="1">
    <source>
        <dbReference type="EMBL" id="KDE73401.1"/>
    </source>
</evidence>
<sequence length="105" mass="12144">MPSYSTAIGMIHNLCPYKEYHPIKISIQGKYISKTNDLYTRYEFKSGAKYNKSRHQMETGGYGIIRGVSTIKLLSQVQLILHIRPETVGEKKVFQKRKKFVSMKS</sequence>
<organism evidence="1 2">
    <name type="scientific">Fusobacterium necrophorum DJ-2</name>
    <dbReference type="NCBI Taxonomy" id="1441737"/>
    <lineage>
        <taxon>Bacteria</taxon>
        <taxon>Fusobacteriati</taxon>
        <taxon>Fusobacteriota</taxon>
        <taxon>Fusobacteriia</taxon>
        <taxon>Fusobacteriales</taxon>
        <taxon>Fusobacteriaceae</taxon>
        <taxon>Fusobacterium</taxon>
    </lineage>
</organism>
<comment type="caution">
    <text evidence="1">The sequence shown here is derived from an EMBL/GenBank/DDBJ whole genome shotgun (WGS) entry which is preliminary data.</text>
</comment>
<evidence type="ECO:0000313" key="2">
    <source>
        <dbReference type="Proteomes" id="UP000027058"/>
    </source>
</evidence>